<dbReference type="AlphaFoldDB" id="A0ABD1L4R9"/>
<comment type="caution">
    <text evidence="2">The sequence shown here is derived from an EMBL/GenBank/DDBJ whole genome shotgun (WGS) entry which is preliminary data.</text>
</comment>
<organism evidence="2 3">
    <name type="scientific">Flemingia macrophylla</name>
    <dbReference type="NCBI Taxonomy" id="520843"/>
    <lineage>
        <taxon>Eukaryota</taxon>
        <taxon>Viridiplantae</taxon>
        <taxon>Streptophyta</taxon>
        <taxon>Embryophyta</taxon>
        <taxon>Tracheophyta</taxon>
        <taxon>Spermatophyta</taxon>
        <taxon>Magnoliopsida</taxon>
        <taxon>eudicotyledons</taxon>
        <taxon>Gunneridae</taxon>
        <taxon>Pentapetalae</taxon>
        <taxon>rosids</taxon>
        <taxon>fabids</taxon>
        <taxon>Fabales</taxon>
        <taxon>Fabaceae</taxon>
        <taxon>Papilionoideae</taxon>
        <taxon>50 kb inversion clade</taxon>
        <taxon>NPAAA clade</taxon>
        <taxon>indigoferoid/millettioid clade</taxon>
        <taxon>Phaseoleae</taxon>
        <taxon>Flemingia</taxon>
    </lineage>
</organism>
<dbReference type="EMBL" id="JBGMDY010000011">
    <property type="protein sequence ID" value="KAL2318521.1"/>
    <property type="molecule type" value="Genomic_DNA"/>
</dbReference>
<evidence type="ECO:0000313" key="3">
    <source>
        <dbReference type="Proteomes" id="UP001603857"/>
    </source>
</evidence>
<reference evidence="2 3" key="1">
    <citation type="submission" date="2024-08" db="EMBL/GenBank/DDBJ databases">
        <title>Insights into the chromosomal genome structure of Flemingia macrophylla.</title>
        <authorList>
            <person name="Ding Y."/>
            <person name="Zhao Y."/>
            <person name="Bi W."/>
            <person name="Wu M."/>
            <person name="Zhao G."/>
            <person name="Gong Y."/>
            <person name="Li W."/>
            <person name="Zhang P."/>
        </authorList>
    </citation>
    <scope>NUCLEOTIDE SEQUENCE [LARGE SCALE GENOMIC DNA]</scope>
    <source>
        <strain evidence="2">DYQJB</strain>
        <tissue evidence="2">Leaf</tissue>
    </source>
</reference>
<gene>
    <name evidence="2" type="ORF">Fmac_032397</name>
</gene>
<feature type="transmembrane region" description="Helical" evidence="1">
    <location>
        <begin position="48"/>
        <end position="73"/>
    </location>
</feature>
<keyword evidence="1" id="KW-0812">Transmembrane</keyword>
<sequence length="146" mass="15988">MVEQQQRCLCQLRRFPPAAQPEMMRTAEKDDQYASLVYKACREAFRHLFGSSLLLSLSLSLFFVSSVTITLPITNEVDLCFQFEDGPTPANASGNQIPYRRVTKRACEGNAGEIRDPAIRSAEEAASADVVATAPEFGAANANISL</sequence>
<proteinExistence type="predicted"/>
<keyword evidence="1" id="KW-1133">Transmembrane helix</keyword>
<protein>
    <submittedName>
        <fullName evidence="2">Uncharacterized protein</fullName>
    </submittedName>
</protein>
<accession>A0ABD1L4R9</accession>
<name>A0ABD1L4R9_9FABA</name>
<dbReference type="Proteomes" id="UP001603857">
    <property type="component" value="Unassembled WGS sequence"/>
</dbReference>
<evidence type="ECO:0000313" key="2">
    <source>
        <dbReference type="EMBL" id="KAL2318521.1"/>
    </source>
</evidence>
<keyword evidence="1" id="KW-0472">Membrane</keyword>
<evidence type="ECO:0000256" key="1">
    <source>
        <dbReference type="SAM" id="Phobius"/>
    </source>
</evidence>
<keyword evidence="3" id="KW-1185">Reference proteome</keyword>